<evidence type="ECO:0000313" key="2">
    <source>
        <dbReference type="EMBL" id="SEA14701.1"/>
    </source>
</evidence>
<feature type="domain" description="SLH" evidence="1">
    <location>
        <begin position="56"/>
        <end position="126"/>
    </location>
</feature>
<dbReference type="Pfam" id="PF14343">
    <property type="entry name" value="PrcB_C"/>
    <property type="match status" value="1"/>
</dbReference>
<dbReference type="EMBL" id="FNRL01000003">
    <property type="protein sequence ID" value="SEA14701.1"/>
    <property type="molecule type" value="Genomic_DNA"/>
</dbReference>
<evidence type="ECO:0000313" key="3">
    <source>
        <dbReference type="Proteomes" id="UP000199656"/>
    </source>
</evidence>
<dbReference type="RefSeq" id="WP_089759196.1">
    <property type="nucleotide sequence ID" value="NZ_BKAT01000002.1"/>
</dbReference>
<dbReference type="PROSITE" id="PS51272">
    <property type="entry name" value="SLH"/>
    <property type="match status" value="1"/>
</dbReference>
<evidence type="ECO:0000259" key="1">
    <source>
        <dbReference type="PROSITE" id="PS51272"/>
    </source>
</evidence>
<keyword evidence="3" id="KW-1185">Reference proteome</keyword>
<proteinExistence type="predicted"/>
<organism evidence="2 3">
    <name type="scientific">Chitinophaga terrae</name>
    <name type="common">ex Kim and Jung 2007</name>
    <dbReference type="NCBI Taxonomy" id="408074"/>
    <lineage>
        <taxon>Bacteria</taxon>
        <taxon>Pseudomonadati</taxon>
        <taxon>Bacteroidota</taxon>
        <taxon>Chitinophagia</taxon>
        <taxon>Chitinophagales</taxon>
        <taxon>Chitinophagaceae</taxon>
        <taxon>Chitinophaga</taxon>
    </lineage>
</organism>
<gene>
    <name evidence="2" type="ORF">SAMN05660909_00949</name>
</gene>
<dbReference type="Proteomes" id="UP000199656">
    <property type="component" value="Unassembled WGS sequence"/>
</dbReference>
<dbReference type="STRING" id="408074.SAMN05660909_00949"/>
<reference evidence="3" key="1">
    <citation type="submission" date="2016-10" db="EMBL/GenBank/DDBJ databases">
        <authorList>
            <person name="Varghese N."/>
            <person name="Submissions S."/>
        </authorList>
    </citation>
    <scope>NUCLEOTIDE SEQUENCE [LARGE SCALE GENOMIC DNA]</scope>
    <source>
        <strain evidence="3">DSM 23920</strain>
    </source>
</reference>
<dbReference type="InterPro" id="IPR001119">
    <property type="entry name" value="SLH_dom"/>
</dbReference>
<accession>A0A1H3YU32</accession>
<dbReference type="AlphaFoldDB" id="A0A1H3YU32"/>
<sequence length="274" mass="29804">MNLFKAVAIPLILMTTPHVTEAGAAPMSTVAPKPAERLSFGQGISMIVKGLELNIDNIRFIKAPKATDYFKYADNNAAYANDLIIAANNGVNSNRSVKPSSPATREQFALALYEAIQATGQYPVNMMWINIKDQKSFSRNTLNAVQTLIKFKVVELQDGSFKPKSYITPAEAREMVDKAAAFVKGHKAAVNRSEVSFTVTPVNDQVNSVILSAGEKPTSGYILTVTSIVFNGEEAVIHYRLTTPEPGSMNLQVITNVTATTYIPANYKVVLQAD</sequence>
<dbReference type="InterPro" id="IPR025748">
    <property type="entry name" value="PrcB_C_dom"/>
</dbReference>
<name>A0A1H3YU32_9BACT</name>
<protein>
    <submittedName>
        <fullName evidence="2">PrcB C-terminal</fullName>
    </submittedName>
</protein>
<dbReference type="OrthoDB" id="1738667at2"/>